<evidence type="ECO:0000313" key="5">
    <source>
        <dbReference type="Proteomes" id="UP000468591"/>
    </source>
</evidence>
<name>A0A6P0CHT6_9RHOB</name>
<dbReference type="RefSeq" id="WP_164355590.1">
    <property type="nucleotide sequence ID" value="NZ_JAABNT010000019.1"/>
</dbReference>
<keyword evidence="2" id="KW-1133">Transmembrane helix</keyword>
<dbReference type="PANTHER" id="PTHR13847">
    <property type="entry name" value="SARCOSINE DEHYDROGENASE-RELATED"/>
    <property type="match status" value="1"/>
</dbReference>
<keyword evidence="5" id="KW-1185">Reference proteome</keyword>
<gene>
    <name evidence="4" type="ORF">GV827_20005</name>
</gene>
<dbReference type="InterPro" id="IPR006076">
    <property type="entry name" value="FAD-dep_OxRdtase"/>
</dbReference>
<keyword evidence="1" id="KW-0560">Oxidoreductase</keyword>
<dbReference type="Proteomes" id="UP000468591">
    <property type="component" value="Unassembled WGS sequence"/>
</dbReference>
<dbReference type="InterPro" id="IPR036188">
    <property type="entry name" value="FAD/NAD-bd_sf"/>
</dbReference>
<feature type="transmembrane region" description="Helical" evidence="2">
    <location>
        <begin position="6"/>
        <end position="24"/>
    </location>
</feature>
<dbReference type="EMBL" id="JAABNT010000019">
    <property type="protein sequence ID" value="NEK24666.1"/>
    <property type="molecule type" value="Genomic_DNA"/>
</dbReference>
<reference evidence="4 5" key="1">
    <citation type="submission" date="2020-01" db="EMBL/GenBank/DDBJ databases">
        <title>Sulfitobacter sediminilitoris sp. nov., isolated from a tidal flat.</title>
        <authorList>
            <person name="Park S."/>
            <person name="Yoon J.-H."/>
        </authorList>
    </citation>
    <scope>NUCLEOTIDE SEQUENCE [LARGE SCALE GENOMIC DNA]</scope>
    <source>
        <strain evidence="4 5">JBTF-M27</strain>
    </source>
</reference>
<evidence type="ECO:0000259" key="3">
    <source>
        <dbReference type="Pfam" id="PF01266"/>
    </source>
</evidence>
<dbReference type="Gene3D" id="3.30.9.10">
    <property type="entry name" value="D-Amino Acid Oxidase, subunit A, domain 2"/>
    <property type="match status" value="1"/>
</dbReference>
<dbReference type="GO" id="GO:0016491">
    <property type="term" value="F:oxidoreductase activity"/>
    <property type="evidence" value="ECO:0007669"/>
    <property type="project" value="UniProtKB-KW"/>
</dbReference>
<dbReference type="Gene3D" id="3.50.50.60">
    <property type="entry name" value="FAD/NAD(P)-binding domain"/>
    <property type="match status" value="1"/>
</dbReference>
<accession>A0A6P0CHT6</accession>
<protein>
    <submittedName>
        <fullName evidence="4">FAD-dependent oxidoreductase</fullName>
    </submittedName>
</protein>
<dbReference type="GO" id="GO:0005737">
    <property type="term" value="C:cytoplasm"/>
    <property type="evidence" value="ECO:0007669"/>
    <property type="project" value="TreeGrafter"/>
</dbReference>
<feature type="domain" description="FAD dependent oxidoreductase" evidence="3">
    <location>
        <begin position="8"/>
        <end position="337"/>
    </location>
</feature>
<organism evidence="4 5">
    <name type="scientific">Sulfitobacter sediminilitoris</name>
    <dbReference type="NCBI Taxonomy" id="2698830"/>
    <lineage>
        <taxon>Bacteria</taxon>
        <taxon>Pseudomonadati</taxon>
        <taxon>Pseudomonadota</taxon>
        <taxon>Alphaproteobacteria</taxon>
        <taxon>Rhodobacterales</taxon>
        <taxon>Roseobacteraceae</taxon>
        <taxon>Sulfitobacter</taxon>
    </lineage>
</organism>
<dbReference type="PANTHER" id="PTHR13847:SF289">
    <property type="entry name" value="GLYCINE OXIDASE"/>
    <property type="match status" value="1"/>
</dbReference>
<evidence type="ECO:0000256" key="1">
    <source>
        <dbReference type="ARBA" id="ARBA00023002"/>
    </source>
</evidence>
<proteinExistence type="predicted"/>
<dbReference type="AlphaFoldDB" id="A0A6P0CHT6"/>
<keyword evidence="2" id="KW-0812">Transmembrane</keyword>
<comment type="caution">
    <text evidence="4">The sequence shown here is derived from an EMBL/GenBank/DDBJ whole genome shotgun (WGS) entry which is preliminary data.</text>
</comment>
<evidence type="ECO:0000313" key="4">
    <source>
        <dbReference type="EMBL" id="NEK24666.1"/>
    </source>
</evidence>
<evidence type="ECO:0000256" key="2">
    <source>
        <dbReference type="SAM" id="Phobius"/>
    </source>
</evidence>
<keyword evidence="2" id="KW-0472">Membrane</keyword>
<sequence length="361" mass="38304">MTEQGPSIIIVGAGIIGAAAAYALQSGGARVTIVDAGGETATTASFGWINASFFHDEAHFRLREEGIVAWHRLSDRLKLPLDWQGTLCWEETGAAFDQQRDQLRGLGYDVTEIGSDHFAKLEPHVATPPERALQFHQEGAADSPMVVQTLMNAAVVAGAQRLRGLRVRELVEQGGRITGIRTEAGVTTADQVLVAAGTGTAALMAAVGVPLPMLHRPALVMRTRPVPPVLNHVLVSELGELRQLPDGTLLMPAAVSHQGDASDPLAEPLDVTAQRVLERLRALLPGVALDWQELTLAFRPVPQDGLPVIGSVRDGLHVACMHSGITLGALAGEVVAQEMLEGVSNRSGALLAPYRPGRFDG</sequence>
<dbReference type="SUPFAM" id="SSF51905">
    <property type="entry name" value="FAD/NAD(P)-binding domain"/>
    <property type="match status" value="1"/>
</dbReference>
<dbReference type="Pfam" id="PF01266">
    <property type="entry name" value="DAO"/>
    <property type="match status" value="1"/>
</dbReference>